<feature type="compositionally biased region" description="Polar residues" evidence="1">
    <location>
        <begin position="1"/>
        <end position="17"/>
    </location>
</feature>
<dbReference type="InterPro" id="IPR029063">
    <property type="entry name" value="SAM-dependent_MTases_sf"/>
</dbReference>
<feature type="domain" description="Methyltransferase" evidence="2">
    <location>
        <begin position="104"/>
        <end position="206"/>
    </location>
</feature>
<keyword evidence="3" id="KW-0489">Methyltransferase</keyword>
<feature type="region of interest" description="Disordered" evidence="1">
    <location>
        <begin position="1"/>
        <end position="23"/>
    </location>
</feature>
<sequence>MSNIGTDTAVGSGSPLNGRTVKPFASIRGRERNDYESRVALAYQDDPESWSSVIGDRLWFQFGIYDPARSPEPIGLDESGLRYFERQLELAGLDRPGRQPVDRILDIGCGWGTVLRDLSERFPDCHRLDGINISERQLEYCAEVNAARALSDRINLFRCNALDIDLLPDFGQPYDLAIMRGVISHFPYDLFEIVMAKLRQRLSANGTVIVSDNLYNVDLQEYRSDTPDLVDRLACKYRKTPAYLRQVFEQSGFVVHDMRILPDRMDATRWLLSVQENIERHFPRGAVGALEELRVMCESLAVAIVKRQVSIYSFVLRRDR</sequence>
<dbReference type="SUPFAM" id="SSF53335">
    <property type="entry name" value="S-adenosyl-L-methionine-dependent methyltransferases"/>
    <property type="match status" value="1"/>
</dbReference>
<evidence type="ECO:0000256" key="1">
    <source>
        <dbReference type="SAM" id="MobiDB-lite"/>
    </source>
</evidence>
<dbReference type="InterPro" id="IPR041698">
    <property type="entry name" value="Methyltransf_25"/>
</dbReference>
<evidence type="ECO:0000313" key="4">
    <source>
        <dbReference type="Proteomes" id="UP000070434"/>
    </source>
</evidence>
<comment type="caution">
    <text evidence="3">The sequence shown here is derived from an EMBL/GenBank/DDBJ whole genome shotgun (WGS) entry which is preliminary data.</text>
</comment>
<dbReference type="CDD" id="cd02440">
    <property type="entry name" value="AdoMet_MTases"/>
    <property type="match status" value="1"/>
</dbReference>
<dbReference type="InterPro" id="IPR050723">
    <property type="entry name" value="CFA/CMAS"/>
</dbReference>
<organism evidence="3 4">
    <name type="scientific">Burkholderia anthina</name>
    <dbReference type="NCBI Taxonomy" id="179879"/>
    <lineage>
        <taxon>Bacteria</taxon>
        <taxon>Pseudomonadati</taxon>
        <taxon>Pseudomonadota</taxon>
        <taxon>Betaproteobacteria</taxon>
        <taxon>Burkholderiales</taxon>
        <taxon>Burkholderiaceae</taxon>
        <taxon>Burkholderia</taxon>
        <taxon>Burkholderia cepacia complex</taxon>
    </lineage>
</organism>
<dbReference type="RefSeq" id="WP_060968391.1">
    <property type="nucleotide sequence ID" value="NZ_LNJP01000003.1"/>
</dbReference>
<dbReference type="PANTHER" id="PTHR43667">
    <property type="entry name" value="CYCLOPROPANE-FATTY-ACYL-PHOSPHOLIPID SYNTHASE"/>
    <property type="match status" value="1"/>
</dbReference>
<evidence type="ECO:0000313" key="3">
    <source>
        <dbReference type="EMBL" id="KWZ32107.1"/>
    </source>
</evidence>
<keyword evidence="3" id="KW-0808">Transferase</keyword>
<dbReference type="Gene3D" id="3.40.50.150">
    <property type="entry name" value="Vaccinia Virus protein VP39"/>
    <property type="match status" value="1"/>
</dbReference>
<gene>
    <name evidence="3" type="ORF">WS64_28195</name>
</gene>
<reference evidence="3 4" key="1">
    <citation type="submission" date="2015-11" db="EMBL/GenBank/DDBJ databases">
        <authorList>
            <person name="Sahl J."/>
            <person name="Wagner D."/>
            <person name="Keim P."/>
        </authorList>
    </citation>
    <scope>NUCLEOTIDE SEQUENCE [LARGE SCALE GENOMIC DNA]</scope>
    <source>
        <strain evidence="3 4">AZ-4-2-10-S1-D7</strain>
    </source>
</reference>
<proteinExistence type="predicted"/>
<evidence type="ECO:0000259" key="2">
    <source>
        <dbReference type="Pfam" id="PF13649"/>
    </source>
</evidence>
<accession>A0AAW3PUE6</accession>
<dbReference type="Proteomes" id="UP000070434">
    <property type="component" value="Unassembled WGS sequence"/>
</dbReference>
<dbReference type="GO" id="GO:0008168">
    <property type="term" value="F:methyltransferase activity"/>
    <property type="evidence" value="ECO:0007669"/>
    <property type="project" value="UniProtKB-KW"/>
</dbReference>
<dbReference type="AlphaFoldDB" id="A0AAW3PUE6"/>
<protein>
    <submittedName>
        <fullName evidence="3">Methyltransferase type 12</fullName>
    </submittedName>
</protein>
<dbReference type="EMBL" id="LNJP01000003">
    <property type="protein sequence ID" value="KWZ32107.1"/>
    <property type="molecule type" value="Genomic_DNA"/>
</dbReference>
<dbReference type="PANTHER" id="PTHR43667:SF2">
    <property type="entry name" value="FATTY ACID C-METHYL TRANSFERASE"/>
    <property type="match status" value="1"/>
</dbReference>
<dbReference type="Pfam" id="PF13649">
    <property type="entry name" value="Methyltransf_25"/>
    <property type="match status" value="1"/>
</dbReference>
<dbReference type="GO" id="GO:0032259">
    <property type="term" value="P:methylation"/>
    <property type="evidence" value="ECO:0007669"/>
    <property type="project" value="UniProtKB-KW"/>
</dbReference>
<name>A0AAW3PUE6_9BURK</name>